<evidence type="ECO:0000313" key="2">
    <source>
        <dbReference type="Proteomes" id="UP001153332"/>
    </source>
</evidence>
<accession>A0ACC2JCW6</accession>
<name>A0ACC2JCW6_9PEZI</name>
<comment type="caution">
    <text evidence="1">The sequence shown here is derived from an EMBL/GenBank/DDBJ whole genome shotgun (WGS) entry which is preliminary data.</text>
</comment>
<reference evidence="1" key="1">
    <citation type="submission" date="2022-12" db="EMBL/GenBank/DDBJ databases">
        <title>Genome Sequence of Lasiodiplodia mahajangana.</title>
        <authorList>
            <person name="Buettner E."/>
        </authorList>
    </citation>
    <scope>NUCLEOTIDE SEQUENCE</scope>
    <source>
        <strain evidence="1">VT137</strain>
    </source>
</reference>
<evidence type="ECO:0000313" key="1">
    <source>
        <dbReference type="EMBL" id="KAJ8125343.1"/>
    </source>
</evidence>
<sequence length="697" mass="77947">MRGWRKMRSFFMSDEELGKKDDDHKPVKSAGQRRPSSWQPARVPPRRFLKRVGFVFVVAVFVYLFVHNIPILGPDDRMRRPIYPSSQGRPAHPNRPPPENDMHSPDPTVQKEKQTQASALNAVERSFNGPIKFVKLAVSLQGISNTRGSQTNNKNVLFAASSLKSAATLLPMACQMGLGLKSYVHFALLGRSSMDMEQLWEVNGIDKSCVIIFHDARPDYAAISTDARLERAVFRGFHHINAYMHPQAIIVDGSNDEEAVFARGLKQHVKASKTTVIELPRLASKSLSWITKLDSAALRSKLSRSSDKLHAHRRIAVWNKVQIDISIQATPKSTGGLIRLLRSLNAADYTSSAIPHITIELPQHIDTATKQFLDGFAWPPSHIPNPNNERYLSLRHRISKRKLTEEETSERFLESFWPAQPQQSHVLVLSPHVELAPQFFNYIKYLLLEYRYSSTAGFHNWGQHLFGISLEQPLLTLDGKQPFTSPLFKHPEDVNGQNGGTPNPFLWQAPAGNALLLLGEKWTELHDFVSRTMQATESLDVTPAVISEKLVGKQHPSWLEHALRLARVRGYSFVYPGKEVAEHLATVHGELYNVPEEYANGDEIGGIATNVRLAPEIRLSSLPLLDMLPNNGVLWPLTALPVAAWGGAEVDPRDLRTSANDFELMFKKVVGGCDAESNKGQKLLEAGSAQDLFCNVP</sequence>
<gene>
    <name evidence="1" type="ORF">O1611_g8296</name>
</gene>
<organism evidence="1 2">
    <name type="scientific">Lasiodiplodia mahajangana</name>
    <dbReference type="NCBI Taxonomy" id="1108764"/>
    <lineage>
        <taxon>Eukaryota</taxon>
        <taxon>Fungi</taxon>
        <taxon>Dikarya</taxon>
        <taxon>Ascomycota</taxon>
        <taxon>Pezizomycotina</taxon>
        <taxon>Dothideomycetes</taxon>
        <taxon>Dothideomycetes incertae sedis</taxon>
        <taxon>Botryosphaeriales</taxon>
        <taxon>Botryosphaeriaceae</taxon>
        <taxon>Lasiodiplodia</taxon>
    </lineage>
</organism>
<proteinExistence type="predicted"/>
<protein>
    <submittedName>
        <fullName evidence="1">Uncharacterized protein</fullName>
    </submittedName>
</protein>
<keyword evidence="2" id="KW-1185">Reference proteome</keyword>
<dbReference type="Proteomes" id="UP001153332">
    <property type="component" value="Unassembled WGS sequence"/>
</dbReference>
<dbReference type="EMBL" id="JAPUUL010002417">
    <property type="protein sequence ID" value="KAJ8125343.1"/>
    <property type="molecule type" value="Genomic_DNA"/>
</dbReference>